<dbReference type="PIRSF" id="PIRSF024492">
    <property type="entry name" value="UCP024492"/>
    <property type="match status" value="1"/>
</dbReference>
<dbReference type="PANTHER" id="PTHR39337">
    <property type="entry name" value="BLR5642 PROTEIN"/>
    <property type="match status" value="1"/>
</dbReference>
<evidence type="ECO:0008006" key="3">
    <source>
        <dbReference type="Google" id="ProtNLM"/>
    </source>
</evidence>
<dbReference type="RefSeq" id="WP_017823419.1">
    <property type="nucleotide sequence ID" value="NZ_AORC01000010.1"/>
</dbReference>
<evidence type="ECO:0000313" key="2">
    <source>
        <dbReference type="Proteomes" id="UP000019754"/>
    </source>
</evidence>
<organism evidence="1 2">
    <name type="scientific">Brachybacterium muris UCD-AY4</name>
    <dbReference type="NCBI Taxonomy" id="1249481"/>
    <lineage>
        <taxon>Bacteria</taxon>
        <taxon>Bacillati</taxon>
        <taxon>Actinomycetota</taxon>
        <taxon>Actinomycetes</taxon>
        <taxon>Micrococcales</taxon>
        <taxon>Dermabacteraceae</taxon>
        <taxon>Brachybacterium</taxon>
    </lineage>
</organism>
<keyword evidence="2" id="KW-1185">Reference proteome</keyword>
<dbReference type="EMBL" id="AORC01000010">
    <property type="protein sequence ID" value="EYT49172.1"/>
    <property type="molecule type" value="Genomic_DNA"/>
</dbReference>
<dbReference type="AlphaFoldDB" id="A0A022KWF7"/>
<comment type="caution">
    <text evidence="1">The sequence shown here is derived from an EMBL/GenBank/DDBJ whole genome shotgun (WGS) entry which is preliminary data.</text>
</comment>
<proteinExistence type="predicted"/>
<reference evidence="1 2" key="1">
    <citation type="journal article" date="2013" name="Genome Announc.">
        <title>Draft genome sequence of an Actinobacterium, Brachybacterium muris strain UCD-AY4.</title>
        <authorList>
            <person name="Lo J.R."/>
            <person name="Lang J.M."/>
            <person name="Darling A.E."/>
            <person name="Eisen J.A."/>
            <person name="Coil D.A."/>
        </authorList>
    </citation>
    <scope>NUCLEOTIDE SEQUENCE [LARGE SCALE GENOMIC DNA]</scope>
    <source>
        <strain evidence="1 2">UCD-AY4</strain>
    </source>
</reference>
<dbReference type="InterPro" id="IPR007438">
    <property type="entry name" value="DUF488"/>
</dbReference>
<accession>A0A022KWF7</accession>
<dbReference type="Proteomes" id="UP000019754">
    <property type="component" value="Unassembled WGS sequence"/>
</dbReference>
<dbReference type="Pfam" id="PF04343">
    <property type="entry name" value="DUF488"/>
    <property type="match status" value="1"/>
</dbReference>
<evidence type="ECO:0000313" key="1">
    <source>
        <dbReference type="EMBL" id="EYT49172.1"/>
    </source>
</evidence>
<protein>
    <recommendedName>
        <fullName evidence="3">DNA repair protein</fullName>
    </recommendedName>
</protein>
<dbReference type="HOGENOM" id="CLU_077467_0_0_11"/>
<dbReference type="STRING" id="1249481.D641_0109460"/>
<name>A0A022KWF7_9MICO</name>
<gene>
    <name evidence="1" type="ORF">D641_0109460</name>
</gene>
<sequence length="183" mass="20457">MPPPLITVGHGRLDRDELTALLSGAGIERLVDVRRFPGSRANDAAARGQVEAICEAAGIDYRWEERLGGRRRLTKEQDSASPDVWWRVAAFRAYAAWTREPEFRAAVADLLVDIDAARTAVMCSESVWWRCHRRIIADVITLEQGILVEHLMPSGDLRIREPSEGARLDTEGHVVWDGEEAST</sequence>
<dbReference type="InterPro" id="IPR014519">
    <property type="entry name" value="UCP024492"/>
</dbReference>
<dbReference type="PANTHER" id="PTHR39337:SF1">
    <property type="entry name" value="BLR5642 PROTEIN"/>
    <property type="match status" value="1"/>
</dbReference>
<dbReference type="OrthoDB" id="9789109at2"/>